<reference evidence="2" key="1">
    <citation type="submission" date="2023-06" db="EMBL/GenBank/DDBJ databases">
        <authorList>
            <consortium name="Lawrence Berkeley National Laboratory"/>
            <person name="Ahrendt S."/>
            <person name="Sahu N."/>
            <person name="Indic B."/>
            <person name="Wong-Bajracharya J."/>
            <person name="Merenyi Z."/>
            <person name="Ke H.-M."/>
            <person name="Monk M."/>
            <person name="Kocsube S."/>
            <person name="Drula E."/>
            <person name="Lipzen A."/>
            <person name="Balint B."/>
            <person name="Henrissat B."/>
            <person name="Andreopoulos B."/>
            <person name="Martin F.M."/>
            <person name="Harder C.B."/>
            <person name="Rigling D."/>
            <person name="Ford K.L."/>
            <person name="Foster G.D."/>
            <person name="Pangilinan J."/>
            <person name="Papanicolaou A."/>
            <person name="Barry K."/>
            <person name="LaButti K."/>
            <person name="Viragh M."/>
            <person name="Koriabine M."/>
            <person name="Yan M."/>
            <person name="Riley R."/>
            <person name="Champramary S."/>
            <person name="Plett K.L."/>
            <person name="Tsai I.J."/>
            <person name="Slot J."/>
            <person name="Sipos G."/>
            <person name="Plett J."/>
            <person name="Nagy L.G."/>
            <person name="Grigoriev I.V."/>
        </authorList>
    </citation>
    <scope>NUCLEOTIDE SEQUENCE</scope>
    <source>
        <strain evidence="2">CCBAS 213</strain>
    </source>
</reference>
<comment type="caution">
    <text evidence="2">The sequence shown here is derived from an EMBL/GenBank/DDBJ whole genome shotgun (WGS) entry which is preliminary data.</text>
</comment>
<dbReference type="EMBL" id="JAUEPS010000040">
    <property type="protein sequence ID" value="KAK0448981.1"/>
    <property type="molecule type" value="Genomic_DNA"/>
</dbReference>
<dbReference type="GeneID" id="85357617"/>
<sequence length="54" mass="5740">MYSLVLRVGASSGTPVATLGLLFKIESKRRFEPKGCVGGSWFGSIGILLLQAIN</sequence>
<name>A0AA39MVW6_ARMTA</name>
<evidence type="ECO:0000313" key="3">
    <source>
        <dbReference type="Proteomes" id="UP001175211"/>
    </source>
</evidence>
<gene>
    <name evidence="2" type="ORF">EV420DRAFT_1566487</name>
</gene>
<keyword evidence="1" id="KW-1133">Transmembrane helix</keyword>
<organism evidence="2 3">
    <name type="scientific">Armillaria tabescens</name>
    <name type="common">Ringless honey mushroom</name>
    <name type="synonym">Agaricus tabescens</name>
    <dbReference type="NCBI Taxonomy" id="1929756"/>
    <lineage>
        <taxon>Eukaryota</taxon>
        <taxon>Fungi</taxon>
        <taxon>Dikarya</taxon>
        <taxon>Basidiomycota</taxon>
        <taxon>Agaricomycotina</taxon>
        <taxon>Agaricomycetes</taxon>
        <taxon>Agaricomycetidae</taxon>
        <taxon>Agaricales</taxon>
        <taxon>Marasmiineae</taxon>
        <taxon>Physalacriaceae</taxon>
        <taxon>Desarmillaria</taxon>
    </lineage>
</organism>
<dbReference type="RefSeq" id="XP_060326696.1">
    <property type="nucleotide sequence ID" value="XM_060474069.1"/>
</dbReference>
<keyword evidence="3" id="KW-1185">Reference proteome</keyword>
<dbReference type="Proteomes" id="UP001175211">
    <property type="component" value="Unassembled WGS sequence"/>
</dbReference>
<protein>
    <submittedName>
        <fullName evidence="2">Uncharacterized protein</fullName>
    </submittedName>
</protein>
<keyword evidence="1" id="KW-0812">Transmembrane</keyword>
<keyword evidence="1" id="KW-0472">Membrane</keyword>
<proteinExistence type="predicted"/>
<dbReference type="AlphaFoldDB" id="A0AA39MVW6"/>
<feature type="transmembrane region" description="Helical" evidence="1">
    <location>
        <begin position="6"/>
        <end position="23"/>
    </location>
</feature>
<evidence type="ECO:0000256" key="1">
    <source>
        <dbReference type="SAM" id="Phobius"/>
    </source>
</evidence>
<accession>A0AA39MVW6</accession>
<feature type="transmembrane region" description="Helical" evidence="1">
    <location>
        <begin position="35"/>
        <end position="53"/>
    </location>
</feature>
<evidence type="ECO:0000313" key="2">
    <source>
        <dbReference type="EMBL" id="KAK0448981.1"/>
    </source>
</evidence>